<organism evidence="2 3">
    <name type="scientific">Actinomadura luteofluorescens</name>
    <dbReference type="NCBI Taxonomy" id="46163"/>
    <lineage>
        <taxon>Bacteria</taxon>
        <taxon>Bacillati</taxon>
        <taxon>Actinomycetota</taxon>
        <taxon>Actinomycetes</taxon>
        <taxon>Streptosporangiales</taxon>
        <taxon>Thermomonosporaceae</taxon>
        <taxon>Actinomadura</taxon>
    </lineage>
</organism>
<name>A0A7Y9EQA1_9ACTN</name>
<feature type="compositionally biased region" description="Low complexity" evidence="1">
    <location>
        <begin position="189"/>
        <end position="205"/>
    </location>
</feature>
<feature type="region of interest" description="Disordered" evidence="1">
    <location>
        <begin position="1"/>
        <end position="53"/>
    </location>
</feature>
<protein>
    <submittedName>
        <fullName evidence="2">Uncharacterized protein</fullName>
    </submittedName>
</protein>
<accession>A0A7Y9EQA1</accession>
<dbReference type="AlphaFoldDB" id="A0A7Y9EQA1"/>
<feature type="region of interest" description="Disordered" evidence="1">
    <location>
        <begin position="185"/>
        <end position="226"/>
    </location>
</feature>
<evidence type="ECO:0000313" key="3">
    <source>
        <dbReference type="Proteomes" id="UP000529783"/>
    </source>
</evidence>
<evidence type="ECO:0000256" key="1">
    <source>
        <dbReference type="SAM" id="MobiDB-lite"/>
    </source>
</evidence>
<keyword evidence="3" id="KW-1185">Reference proteome</keyword>
<gene>
    <name evidence="2" type="ORF">BJY14_007797</name>
</gene>
<evidence type="ECO:0000313" key="2">
    <source>
        <dbReference type="EMBL" id="NYD51814.1"/>
    </source>
</evidence>
<feature type="compositionally biased region" description="Basic and acidic residues" evidence="1">
    <location>
        <begin position="38"/>
        <end position="53"/>
    </location>
</feature>
<dbReference type="Proteomes" id="UP000529783">
    <property type="component" value="Unassembled WGS sequence"/>
</dbReference>
<feature type="compositionally biased region" description="Polar residues" evidence="1">
    <location>
        <begin position="10"/>
        <end position="24"/>
    </location>
</feature>
<comment type="caution">
    <text evidence="2">The sequence shown here is derived from an EMBL/GenBank/DDBJ whole genome shotgun (WGS) entry which is preliminary data.</text>
</comment>
<proteinExistence type="predicted"/>
<reference evidence="2 3" key="1">
    <citation type="submission" date="2020-07" db="EMBL/GenBank/DDBJ databases">
        <title>Sequencing the genomes of 1000 actinobacteria strains.</title>
        <authorList>
            <person name="Klenk H.-P."/>
        </authorList>
    </citation>
    <scope>NUCLEOTIDE SEQUENCE [LARGE SCALE GENOMIC DNA]</scope>
    <source>
        <strain evidence="2 3">DSM 40398</strain>
    </source>
</reference>
<sequence>MHYGLRSPATHANASATCVPTASTAAGPRTRSAVSTVARDRVREHDNPRTDVQDIHPLRRGLPLMATPQTLGARVGLGEVGPTSGSPVTGTGGQPGPAVGGLGAAGGHCGEGVGAVGGGLAGCDCGHHVVGACRPIGLLQFGDVGGERRGVDAGGLSQCGGSGRRPGRPARAAAVRHVAAARLRRRTAARSATGRVSPSTSSTAGTAGGGQCTERAARRPSRGDLPVERSACLRSGARCSSTWSGRRAEWLPGAGAFTAG</sequence>
<feature type="compositionally biased region" description="Basic and acidic residues" evidence="1">
    <location>
        <begin position="215"/>
        <end position="226"/>
    </location>
</feature>
<dbReference type="EMBL" id="JACCBA010000001">
    <property type="protein sequence ID" value="NYD51814.1"/>
    <property type="molecule type" value="Genomic_DNA"/>
</dbReference>